<keyword evidence="6" id="KW-0175">Coiled coil</keyword>
<dbReference type="InterPro" id="IPR042108">
    <property type="entry name" value="GTPase_HflX_N_sf"/>
</dbReference>
<evidence type="ECO:0000256" key="4">
    <source>
        <dbReference type="ARBA" id="ARBA00023134"/>
    </source>
</evidence>
<keyword evidence="2 5" id="KW-0547">Nucleotide-binding</keyword>
<dbReference type="Pfam" id="PF13167">
    <property type="entry name" value="GTP-bdg_N"/>
    <property type="match status" value="1"/>
</dbReference>
<sequence>MSSKKTILNDTNTNIEEKALCVGLNLTSTIKKSSDIDIEDSMEELKELAKAAGADVVGSIIQNKNNIDTATYLGSGKIEEIKVYADSLDANIIIFNDELSGAQLRNIEDIIGKKIVDRTMLILDIFAQRAKSKEGKLQVELAQLKYRLPRLYGMGEQMSRTGAGIGTRGPGEQKLEKDKRHILNRAANIRKELREISKNREVQRTQRSKNSVPIVALVGYTNAGKSTLLNELIQSHPDYELEKNVFVKDMLFATLDVTLRKALLPNKREFLLVDTVGFVSKLPHDLIDAFKSTLEEVKYADLILHVVDSTNSSSDIQQETTLSVLKDLGVDEKDTITVYNKIDKLDLDIYPKNQDDIIYMSAKKHINTDKLMKLIEKNLCKNLYTVNLLLPFQRGDLFSKIKEKYVVDKYEYIENGIELVVSLDQVDYNLYREFIKLQ</sequence>
<dbReference type="PROSITE" id="PS51705">
    <property type="entry name" value="G_HFLX"/>
    <property type="match status" value="1"/>
</dbReference>
<dbReference type="HAMAP" id="MF_00900">
    <property type="entry name" value="GTPase_HflX"/>
    <property type="match status" value="1"/>
</dbReference>
<dbReference type="InterPro" id="IPR027417">
    <property type="entry name" value="P-loop_NTPase"/>
</dbReference>
<evidence type="ECO:0000256" key="6">
    <source>
        <dbReference type="SAM" id="Coils"/>
    </source>
</evidence>
<name>A0ABY7JPC7_9FIRM</name>
<evidence type="ECO:0000256" key="2">
    <source>
        <dbReference type="ARBA" id="ARBA00022741"/>
    </source>
</evidence>
<dbReference type="Pfam" id="PF16360">
    <property type="entry name" value="GTP-bdg_M"/>
    <property type="match status" value="1"/>
</dbReference>
<organism evidence="8 9">
    <name type="scientific">Peptostreptococcus equinus</name>
    <dbReference type="NCBI Taxonomy" id="3003601"/>
    <lineage>
        <taxon>Bacteria</taxon>
        <taxon>Bacillati</taxon>
        <taxon>Bacillota</taxon>
        <taxon>Clostridia</taxon>
        <taxon>Peptostreptococcales</taxon>
        <taxon>Peptostreptococcaceae</taxon>
        <taxon>Peptostreptococcus</taxon>
    </lineage>
</organism>
<protein>
    <recommendedName>
        <fullName evidence="5">GTPase HflX</fullName>
    </recommendedName>
    <alternativeName>
        <fullName evidence="5">GTP-binding protein HflX</fullName>
    </alternativeName>
</protein>
<dbReference type="InterPro" id="IPR030394">
    <property type="entry name" value="G_HFLX_dom"/>
</dbReference>
<feature type="domain" description="Hflx-type G" evidence="7">
    <location>
        <begin position="213"/>
        <end position="346"/>
    </location>
</feature>
<comment type="function">
    <text evidence="5">GTPase that associates with the 50S ribosomal subunit and may have a role during protein synthesis or ribosome biogenesis.</text>
</comment>
<keyword evidence="9" id="KW-1185">Reference proteome</keyword>
<dbReference type="Gene3D" id="3.40.50.11060">
    <property type="entry name" value="GTPase HflX, N-terminal domain"/>
    <property type="match status" value="1"/>
</dbReference>
<keyword evidence="1" id="KW-0479">Metal-binding</keyword>
<dbReference type="NCBIfam" id="TIGR03156">
    <property type="entry name" value="GTP_HflX"/>
    <property type="match status" value="1"/>
</dbReference>
<dbReference type="Gene3D" id="3.40.50.300">
    <property type="entry name" value="P-loop containing nucleotide triphosphate hydrolases"/>
    <property type="match status" value="1"/>
</dbReference>
<reference evidence="8" key="1">
    <citation type="submission" date="2022-12" db="EMBL/GenBank/DDBJ databases">
        <title>Peptostreptococcus.</title>
        <authorList>
            <person name="Lee S.H."/>
        </authorList>
    </citation>
    <scope>NUCLEOTIDE SEQUENCE</scope>
    <source>
        <strain evidence="8">CBA3647</strain>
    </source>
</reference>
<keyword evidence="3" id="KW-0460">Magnesium</keyword>
<proteinExistence type="inferred from homology"/>
<comment type="subunit">
    <text evidence="5">Monomer. Associates with the 50S ribosomal subunit.</text>
</comment>
<dbReference type="Proteomes" id="UP001164187">
    <property type="component" value="Chromosome"/>
</dbReference>
<dbReference type="CDD" id="cd01878">
    <property type="entry name" value="HflX"/>
    <property type="match status" value="1"/>
</dbReference>
<evidence type="ECO:0000313" key="8">
    <source>
        <dbReference type="EMBL" id="WAW15220.1"/>
    </source>
</evidence>
<evidence type="ECO:0000256" key="3">
    <source>
        <dbReference type="ARBA" id="ARBA00022842"/>
    </source>
</evidence>
<dbReference type="InterPro" id="IPR032305">
    <property type="entry name" value="GTP-bd_M"/>
</dbReference>
<dbReference type="InterPro" id="IPR006073">
    <property type="entry name" value="GTP-bd"/>
</dbReference>
<dbReference type="RefSeq" id="WP_269311914.1">
    <property type="nucleotide sequence ID" value="NZ_CP114052.1"/>
</dbReference>
<dbReference type="InterPro" id="IPR016496">
    <property type="entry name" value="GTPase_HflX"/>
</dbReference>
<dbReference type="Gene3D" id="6.10.250.2860">
    <property type="match status" value="1"/>
</dbReference>
<dbReference type="EMBL" id="CP114052">
    <property type="protein sequence ID" value="WAW15220.1"/>
    <property type="molecule type" value="Genomic_DNA"/>
</dbReference>
<dbReference type="SUPFAM" id="SSF52540">
    <property type="entry name" value="P-loop containing nucleoside triphosphate hydrolases"/>
    <property type="match status" value="1"/>
</dbReference>
<dbReference type="PRINTS" id="PR00326">
    <property type="entry name" value="GTP1OBG"/>
</dbReference>
<keyword evidence="5" id="KW-0963">Cytoplasm</keyword>
<feature type="coiled-coil region" evidence="6">
    <location>
        <begin position="172"/>
        <end position="206"/>
    </location>
</feature>
<evidence type="ECO:0000256" key="1">
    <source>
        <dbReference type="ARBA" id="ARBA00022723"/>
    </source>
</evidence>
<evidence type="ECO:0000256" key="5">
    <source>
        <dbReference type="HAMAP-Rule" id="MF_00900"/>
    </source>
</evidence>
<dbReference type="InterPro" id="IPR025121">
    <property type="entry name" value="GTPase_HflX_N"/>
</dbReference>
<dbReference type="Pfam" id="PF01926">
    <property type="entry name" value="MMR_HSR1"/>
    <property type="match status" value="1"/>
</dbReference>
<comment type="subcellular location">
    <subcellularLocation>
        <location evidence="5">Cytoplasm</location>
    </subcellularLocation>
    <text evidence="5">May associate with membranes.</text>
</comment>
<dbReference type="PIRSF" id="PIRSF006809">
    <property type="entry name" value="GTP-binding_hflX_prd"/>
    <property type="match status" value="1"/>
</dbReference>
<evidence type="ECO:0000259" key="7">
    <source>
        <dbReference type="PROSITE" id="PS51705"/>
    </source>
</evidence>
<gene>
    <name evidence="5 8" type="primary">hflX</name>
    <name evidence="8" type="ORF">O0R46_01860</name>
</gene>
<accession>A0ABY7JPC7</accession>
<comment type="similarity">
    <text evidence="5">Belongs to the TRAFAC class OBG-HflX-like GTPase superfamily. HflX GTPase family.</text>
</comment>
<keyword evidence="4 5" id="KW-0342">GTP-binding</keyword>
<dbReference type="PANTHER" id="PTHR10229">
    <property type="entry name" value="GTP-BINDING PROTEIN HFLX"/>
    <property type="match status" value="1"/>
</dbReference>
<evidence type="ECO:0000313" key="9">
    <source>
        <dbReference type="Proteomes" id="UP001164187"/>
    </source>
</evidence>
<dbReference type="PANTHER" id="PTHR10229:SF0">
    <property type="entry name" value="GTP-BINDING PROTEIN 6-RELATED"/>
    <property type="match status" value="1"/>
</dbReference>